<evidence type="ECO:0000313" key="3">
    <source>
        <dbReference type="Proteomes" id="UP000219422"/>
    </source>
</evidence>
<dbReference type="Pfam" id="PF12802">
    <property type="entry name" value="MarR_2"/>
    <property type="match status" value="1"/>
</dbReference>
<dbReference type="SUPFAM" id="SSF46785">
    <property type="entry name" value="Winged helix' DNA-binding domain"/>
    <property type="match status" value="1"/>
</dbReference>
<dbReference type="InterPro" id="IPR000835">
    <property type="entry name" value="HTH_MarR-typ"/>
</dbReference>
<reference evidence="2 3" key="1">
    <citation type="submission" date="2017-10" db="EMBL/GenBank/DDBJ databases">
        <title>Sphingobium yanoikuyae S72.</title>
        <authorList>
            <person name="Sanchez E."/>
            <person name="Bustos P."/>
            <person name="Mendoza P."/>
            <person name="Guo X."/>
            <person name="Mendoza A."/>
        </authorList>
    </citation>
    <scope>NUCLEOTIDE SEQUENCE [LARGE SCALE GENOMIC DNA]</scope>
    <source>
        <strain evidence="2 3">S72</strain>
    </source>
</reference>
<dbReference type="InterPro" id="IPR036390">
    <property type="entry name" value="WH_DNA-bd_sf"/>
</dbReference>
<dbReference type="GO" id="GO:0003700">
    <property type="term" value="F:DNA-binding transcription factor activity"/>
    <property type="evidence" value="ECO:0007669"/>
    <property type="project" value="InterPro"/>
</dbReference>
<dbReference type="Gene3D" id="1.10.10.10">
    <property type="entry name" value="Winged helix-like DNA-binding domain superfamily/Winged helix DNA-binding domain"/>
    <property type="match status" value="1"/>
</dbReference>
<protein>
    <submittedName>
        <fullName evidence="2">MarR family transcriptional regulator</fullName>
    </submittedName>
</protein>
<dbReference type="Proteomes" id="UP000219422">
    <property type="component" value="Chromosome"/>
</dbReference>
<organism evidence="2 3">
    <name type="scientific">Sphingobium yanoikuyae</name>
    <name type="common">Sphingomonas yanoikuyae</name>
    <dbReference type="NCBI Taxonomy" id="13690"/>
    <lineage>
        <taxon>Bacteria</taxon>
        <taxon>Pseudomonadati</taxon>
        <taxon>Pseudomonadota</taxon>
        <taxon>Alphaproteobacteria</taxon>
        <taxon>Sphingomonadales</taxon>
        <taxon>Sphingomonadaceae</taxon>
        <taxon>Sphingobium</taxon>
    </lineage>
</organism>
<dbReference type="AlphaFoldDB" id="A0A291N0S1"/>
<dbReference type="GO" id="GO:0006950">
    <property type="term" value="P:response to stress"/>
    <property type="evidence" value="ECO:0007669"/>
    <property type="project" value="TreeGrafter"/>
</dbReference>
<dbReference type="SMART" id="SM00347">
    <property type="entry name" value="HTH_MARR"/>
    <property type="match status" value="1"/>
</dbReference>
<dbReference type="KEGG" id="sya:A6768_12960"/>
<dbReference type="GeneID" id="57777739"/>
<dbReference type="PROSITE" id="PS50995">
    <property type="entry name" value="HTH_MARR_2"/>
    <property type="match status" value="1"/>
</dbReference>
<evidence type="ECO:0000313" key="2">
    <source>
        <dbReference type="EMBL" id="ATI80805.1"/>
    </source>
</evidence>
<dbReference type="InterPro" id="IPR039422">
    <property type="entry name" value="MarR/SlyA-like"/>
</dbReference>
<accession>A0A291N0S1</accession>
<evidence type="ECO:0000259" key="1">
    <source>
        <dbReference type="PROSITE" id="PS50995"/>
    </source>
</evidence>
<dbReference type="PANTHER" id="PTHR33164">
    <property type="entry name" value="TRANSCRIPTIONAL REGULATOR, MARR FAMILY"/>
    <property type="match status" value="1"/>
</dbReference>
<proteinExistence type="predicted"/>
<feature type="domain" description="HTH marR-type" evidence="1">
    <location>
        <begin position="13"/>
        <end position="145"/>
    </location>
</feature>
<sequence length="164" mass="18095">MTEQPDYSRLAGGAALGARLRRLSERIDRESARVYAAFGIDFEQRWFGILNQILLNGPMTVGDIATTLRVTHVSVSQSRRSLEARGFVKSLSDEKDARRRPIALTPRGQALTVELAALWQALGESAKELNAEAGDLIPLLNRLDDALSRQSLLDRALAHLQTSD</sequence>
<dbReference type="PANTHER" id="PTHR33164:SF43">
    <property type="entry name" value="HTH-TYPE TRANSCRIPTIONAL REPRESSOR YETL"/>
    <property type="match status" value="1"/>
</dbReference>
<dbReference type="EMBL" id="CP023741">
    <property type="protein sequence ID" value="ATI80805.1"/>
    <property type="molecule type" value="Genomic_DNA"/>
</dbReference>
<gene>
    <name evidence="2" type="ORF">A6768_12960</name>
</gene>
<dbReference type="RefSeq" id="WP_097383929.1">
    <property type="nucleotide sequence ID" value="NZ_CP023741.1"/>
</dbReference>
<name>A0A291N0S1_SPHYA</name>
<dbReference type="InterPro" id="IPR036388">
    <property type="entry name" value="WH-like_DNA-bd_sf"/>
</dbReference>